<proteinExistence type="predicted"/>
<dbReference type="Pfam" id="PF19775">
    <property type="entry name" value="DUF6261"/>
    <property type="match status" value="1"/>
</dbReference>
<keyword evidence="3" id="KW-1185">Reference proteome</keyword>
<organism evidence="2 3">
    <name type="scientific">Caecibacteroides pullorum</name>
    <dbReference type="NCBI Taxonomy" id="2725562"/>
    <lineage>
        <taxon>Bacteria</taxon>
        <taxon>Pseudomonadati</taxon>
        <taxon>Bacteroidota</taxon>
        <taxon>Bacteroidia</taxon>
        <taxon>Bacteroidales</taxon>
        <taxon>Bacteroidaceae</taxon>
        <taxon>Caecibacteroides</taxon>
    </lineage>
</organism>
<comment type="caution">
    <text evidence="2">The sequence shown here is derived from an EMBL/GenBank/DDBJ whole genome shotgun (WGS) entry which is preliminary data.</text>
</comment>
<gene>
    <name evidence="2" type="ORF">H6D15_07705</name>
</gene>
<evidence type="ECO:0000313" key="2">
    <source>
        <dbReference type="EMBL" id="MBM6857478.1"/>
    </source>
</evidence>
<feature type="compositionally biased region" description="Low complexity" evidence="1">
    <location>
        <begin position="237"/>
        <end position="249"/>
    </location>
</feature>
<evidence type="ECO:0000256" key="1">
    <source>
        <dbReference type="SAM" id="MobiDB-lite"/>
    </source>
</evidence>
<name>A0AA41D817_9BACT</name>
<evidence type="ECO:0000313" key="3">
    <source>
        <dbReference type="Proteomes" id="UP000698924"/>
    </source>
</evidence>
<feature type="region of interest" description="Disordered" evidence="1">
    <location>
        <begin position="229"/>
        <end position="270"/>
    </location>
</feature>
<feature type="compositionally biased region" description="Acidic residues" evidence="1">
    <location>
        <begin position="250"/>
        <end position="270"/>
    </location>
</feature>
<dbReference type="AlphaFoldDB" id="A0AA41D817"/>
<dbReference type="RefSeq" id="WP_204969822.1">
    <property type="nucleotide sequence ID" value="NZ_JAAZTS010000009.1"/>
</dbReference>
<sequence>MKQIVPISLTSPPVSTHLEFHTQVNKYLLQATAAALHVEAQAAQYAALLEQEAAIVNRPSAQRYTQQLADADLRRDHGAGVLMNIIKAQVRSLDNEKKTAALQLKSIIDSYRNVGDQSYMKETAQLRGLVEALRSAGNAPLVTVLGLDAEVDLLEEANTAFEELHRLSQADAQQRQALEAIDTRELRGRVDACYQQIVLLVNAFAIASPSDALNTFIDSVNGLIYRTQQEDNHSHSTGDGSTPDPGTDTPEPEPEPEEPGGDEGEGGSPL</sequence>
<dbReference type="InterPro" id="IPR046228">
    <property type="entry name" value="DUF6261"/>
</dbReference>
<dbReference type="EMBL" id="JACJMO010000008">
    <property type="protein sequence ID" value="MBM6857478.1"/>
    <property type="molecule type" value="Genomic_DNA"/>
</dbReference>
<reference evidence="2 3" key="1">
    <citation type="journal article" date="2021" name="Sci. Rep.">
        <title>The distribution of antibiotic resistance genes in chicken gut microbiota commensals.</title>
        <authorList>
            <person name="Juricova H."/>
            <person name="Matiasovicova J."/>
            <person name="Kubasova T."/>
            <person name="Cejkova D."/>
            <person name="Rychlik I."/>
        </authorList>
    </citation>
    <scope>NUCLEOTIDE SEQUENCE [LARGE SCALE GENOMIC DNA]</scope>
    <source>
        <strain evidence="2 3">An421</strain>
    </source>
</reference>
<dbReference type="Proteomes" id="UP000698924">
    <property type="component" value="Unassembled WGS sequence"/>
</dbReference>
<protein>
    <submittedName>
        <fullName evidence="2">Uncharacterized protein</fullName>
    </submittedName>
</protein>
<accession>A0AA41D817</accession>